<evidence type="ECO:0000256" key="3">
    <source>
        <dbReference type="ARBA" id="ARBA00022692"/>
    </source>
</evidence>
<evidence type="ECO:0000259" key="9">
    <source>
        <dbReference type="Pfam" id="PF13515"/>
    </source>
</evidence>
<keyword evidence="11" id="KW-1185">Reference proteome</keyword>
<evidence type="ECO:0000313" key="10">
    <source>
        <dbReference type="EMBL" id="MDY0744995.1"/>
    </source>
</evidence>
<evidence type="ECO:0000256" key="4">
    <source>
        <dbReference type="ARBA" id="ARBA00022989"/>
    </source>
</evidence>
<feature type="domain" description="Integral membrane bound transporter" evidence="9">
    <location>
        <begin position="402"/>
        <end position="526"/>
    </location>
</feature>
<comment type="subcellular location">
    <subcellularLocation>
        <location evidence="1">Cell membrane</location>
        <topology evidence="1">Multi-pass membrane protein</topology>
    </subcellularLocation>
</comment>
<gene>
    <name evidence="10" type="ORF">SNE35_10775</name>
</gene>
<feature type="transmembrane region" description="Helical" evidence="7">
    <location>
        <begin position="114"/>
        <end position="131"/>
    </location>
</feature>
<dbReference type="Proteomes" id="UP001285263">
    <property type="component" value="Unassembled WGS sequence"/>
</dbReference>
<protein>
    <submittedName>
        <fullName evidence="10">FUSC family protein</fullName>
    </submittedName>
</protein>
<feature type="transmembrane region" description="Helical" evidence="7">
    <location>
        <begin position="137"/>
        <end position="157"/>
    </location>
</feature>
<dbReference type="PANTHER" id="PTHR30509:SF9">
    <property type="entry name" value="MULTIDRUG RESISTANCE PROTEIN MDTO"/>
    <property type="match status" value="1"/>
</dbReference>
<keyword evidence="4 7" id="KW-1133">Transmembrane helix</keyword>
<dbReference type="Pfam" id="PF13515">
    <property type="entry name" value="FUSC_2"/>
    <property type="match status" value="1"/>
</dbReference>
<dbReference type="InterPro" id="IPR032692">
    <property type="entry name" value="YccS_N"/>
</dbReference>
<dbReference type="EMBL" id="JAXCLA010000003">
    <property type="protein sequence ID" value="MDY0744995.1"/>
    <property type="molecule type" value="Genomic_DNA"/>
</dbReference>
<evidence type="ECO:0000256" key="5">
    <source>
        <dbReference type="ARBA" id="ARBA00023136"/>
    </source>
</evidence>
<keyword evidence="2" id="KW-1003">Cell membrane</keyword>
<feature type="domain" description="Integral membrane protein YccS N-terminal" evidence="8">
    <location>
        <begin position="68"/>
        <end position="290"/>
    </location>
</feature>
<dbReference type="PANTHER" id="PTHR30509">
    <property type="entry name" value="P-HYDROXYBENZOIC ACID EFFLUX PUMP SUBUNIT-RELATED"/>
    <property type="match status" value="1"/>
</dbReference>
<sequence>MRPSRFVLGLSATQINGLSVALGVLLIQTGFSALAGPLTAAAAISGAVCTSLPDLPNPPSRCWPRLVPAMVATALVTLLVGLCRASPAAMTVLIAAVAFLSLMAMAWGLRAGPLSFSPVLALIFAMAWGVPDSKLDAFEHAGWVLGGALTYALWARLTAQVLRRRYRELALATAMRACAQRLRSRAARIAGEVPVEEQTTRSSIADDVLFADALQAARDHIFAARPSPHARRQVDLLLGLIELRDLLLASRLDTEHLGDDVAGLGWRGTLATTQRRLAYALDGLADATDRGAEPPQLSAALWRRELAQRLAAVDANVDDEDPRRHLIQALQGRLGYMLDDVAAMTARLSAPDRSDDAGVFSPEQLRQFVSPEGWPLAALKAHLTLDSSVLRHAIRFTLALSVAYVIGHWMPWHAHPHWLVLSVAVVLRGNLEQTLSRRNQRIIGTVIGCFVVMALAQLHDDPKLLGLIFVGAVGTAHAYVNQRYVVAATGATLMALLQPLLLEPGSHPAVMERLADTFVGAMLAWAFCFVLPWWERRSLELLTHQLRRMLVQHAQNVLRWQSTREQEVGARLSRQQAYAALAAVANAAQRTRVEPSHVRLPEAEIEALLTHGYRLMALLGMVQQMINRRVARLDPAVSAAALEAAVPVVVEALQPGEAVPALRTPGSALSSDWPEHGQQDLTPWLQRRLQLCGREAAMLANAVNRLLASDAPGKAYAAQL</sequence>
<keyword evidence="3 7" id="KW-0812">Transmembrane</keyword>
<comment type="similarity">
    <text evidence="6">Belongs to the YccS/YhfK family.</text>
</comment>
<evidence type="ECO:0000256" key="7">
    <source>
        <dbReference type="SAM" id="Phobius"/>
    </source>
</evidence>
<evidence type="ECO:0000313" key="11">
    <source>
        <dbReference type="Proteomes" id="UP001285263"/>
    </source>
</evidence>
<dbReference type="RefSeq" id="WP_320422901.1">
    <property type="nucleotide sequence ID" value="NZ_JAXCLA010000003.1"/>
</dbReference>
<feature type="transmembrane region" description="Helical" evidence="7">
    <location>
        <begin position="485"/>
        <end position="502"/>
    </location>
</feature>
<dbReference type="Pfam" id="PF12805">
    <property type="entry name" value="FUSC-like"/>
    <property type="match status" value="1"/>
</dbReference>
<evidence type="ECO:0000256" key="6">
    <source>
        <dbReference type="ARBA" id="ARBA00043993"/>
    </source>
</evidence>
<name>A0ABU5DFD9_9BURK</name>
<feature type="transmembrane region" description="Helical" evidence="7">
    <location>
        <begin position="464"/>
        <end position="480"/>
    </location>
</feature>
<accession>A0ABU5DFD9</accession>
<evidence type="ECO:0000256" key="1">
    <source>
        <dbReference type="ARBA" id="ARBA00004651"/>
    </source>
</evidence>
<comment type="caution">
    <text evidence="10">The sequence shown here is derived from an EMBL/GenBank/DDBJ whole genome shotgun (WGS) entry which is preliminary data.</text>
</comment>
<keyword evidence="5 7" id="KW-0472">Membrane</keyword>
<proteinExistence type="inferred from homology"/>
<evidence type="ECO:0000256" key="2">
    <source>
        <dbReference type="ARBA" id="ARBA00022475"/>
    </source>
</evidence>
<feature type="transmembrane region" description="Helical" evidence="7">
    <location>
        <begin position="442"/>
        <end position="458"/>
    </location>
</feature>
<organism evidence="10 11">
    <name type="scientific">Roseateles agri</name>
    <dbReference type="NCBI Taxonomy" id="3098619"/>
    <lineage>
        <taxon>Bacteria</taxon>
        <taxon>Pseudomonadati</taxon>
        <taxon>Pseudomonadota</taxon>
        <taxon>Betaproteobacteria</taxon>
        <taxon>Burkholderiales</taxon>
        <taxon>Sphaerotilaceae</taxon>
        <taxon>Roseateles</taxon>
    </lineage>
</organism>
<evidence type="ECO:0000259" key="8">
    <source>
        <dbReference type="Pfam" id="PF12805"/>
    </source>
</evidence>
<reference evidence="10 11" key="1">
    <citation type="submission" date="2023-11" db="EMBL/GenBank/DDBJ databases">
        <title>Paucibacter sp. nov., isolated from fresh soil in Korea.</title>
        <authorList>
            <person name="Le N.T.T."/>
        </authorList>
    </citation>
    <scope>NUCLEOTIDE SEQUENCE [LARGE SCALE GENOMIC DNA]</scope>
    <source>
        <strain evidence="10 11">R3-3</strain>
    </source>
</reference>
<feature type="transmembrane region" description="Helical" evidence="7">
    <location>
        <begin position="514"/>
        <end position="534"/>
    </location>
</feature>
<dbReference type="InterPro" id="IPR049453">
    <property type="entry name" value="Memb_transporter_dom"/>
</dbReference>
<feature type="transmembrane region" description="Helical" evidence="7">
    <location>
        <begin position="88"/>
        <end position="107"/>
    </location>
</feature>